<evidence type="ECO:0000256" key="2">
    <source>
        <dbReference type="ARBA" id="ARBA00022827"/>
    </source>
</evidence>
<name>A0A319DR83_9EURO</name>
<evidence type="ECO:0000313" key="7">
    <source>
        <dbReference type="Proteomes" id="UP000247810"/>
    </source>
</evidence>
<dbReference type="Gene3D" id="3.50.50.60">
    <property type="entry name" value="FAD/NAD(P)-binding domain"/>
    <property type="match status" value="1"/>
</dbReference>
<keyword evidence="4" id="KW-1133">Transmembrane helix</keyword>
<dbReference type="SUPFAM" id="SSF54373">
    <property type="entry name" value="FAD-linked reductases, C-terminal domain"/>
    <property type="match status" value="1"/>
</dbReference>
<dbReference type="STRING" id="1448320.A0A319DR83"/>
<protein>
    <submittedName>
        <fullName evidence="6">Salicylate 1-monooxygenase sala</fullName>
    </submittedName>
</protein>
<evidence type="ECO:0000256" key="3">
    <source>
        <dbReference type="ARBA" id="ARBA00023002"/>
    </source>
</evidence>
<dbReference type="InterPro" id="IPR036188">
    <property type="entry name" value="FAD/NAD-bd_sf"/>
</dbReference>
<keyword evidence="1" id="KW-0285">Flavoprotein</keyword>
<keyword evidence="4" id="KW-0472">Membrane</keyword>
<evidence type="ECO:0000256" key="4">
    <source>
        <dbReference type="SAM" id="Phobius"/>
    </source>
</evidence>
<keyword evidence="7" id="KW-1185">Reference proteome</keyword>
<feature type="transmembrane region" description="Helical" evidence="4">
    <location>
        <begin position="12"/>
        <end position="29"/>
    </location>
</feature>
<dbReference type="PANTHER" id="PTHR46720:SF3">
    <property type="entry name" value="FAD-BINDING DOMAIN-CONTAINING PROTEIN-RELATED"/>
    <property type="match status" value="1"/>
</dbReference>
<dbReference type="InterPro" id="IPR051104">
    <property type="entry name" value="FAD_monoxygenase"/>
</dbReference>
<dbReference type="Pfam" id="PF01494">
    <property type="entry name" value="FAD_binding_3"/>
    <property type="match status" value="2"/>
</dbReference>
<keyword evidence="6" id="KW-0503">Monooxygenase</keyword>
<dbReference type="InterPro" id="IPR002938">
    <property type="entry name" value="FAD-bd"/>
</dbReference>
<feature type="domain" description="FAD-binding" evidence="5">
    <location>
        <begin position="299"/>
        <end position="385"/>
    </location>
</feature>
<dbReference type="Proteomes" id="UP000247810">
    <property type="component" value="Unassembled WGS sequence"/>
</dbReference>
<feature type="domain" description="FAD-binding" evidence="5">
    <location>
        <begin position="11"/>
        <end position="186"/>
    </location>
</feature>
<organism evidence="6 7">
    <name type="scientific">Aspergillus ellipticus CBS 707.79</name>
    <dbReference type="NCBI Taxonomy" id="1448320"/>
    <lineage>
        <taxon>Eukaryota</taxon>
        <taxon>Fungi</taxon>
        <taxon>Dikarya</taxon>
        <taxon>Ascomycota</taxon>
        <taxon>Pezizomycotina</taxon>
        <taxon>Eurotiomycetes</taxon>
        <taxon>Eurotiomycetidae</taxon>
        <taxon>Eurotiales</taxon>
        <taxon>Aspergillaceae</taxon>
        <taxon>Aspergillus</taxon>
        <taxon>Aspergillus subgen. Circumdati</taxon>
    </lineage>
</organism>
<dbReference type="FunFam" id="3.50.50.60:FF:000153">
    <property type="entry name" value="Salicylate hydroxylase, putative"/>
    <property type="match status" value="1"/>
</dbReference>
<dbReference type="GO" id="GO:0004497">
    <property type="term" value="F:monooxygenase activity"/>
    <property type="evidence" value="ECO:0007669"/>
    <property type="project" value="UniProtKB-KW"/>
</dbReference>
<evidence type="ECO:0000313" key="6">
    <source>
        <dbReference type="EMBL" id="PYH90618.1"/>
    </source>
</evidence>
<reference evidence="6 7" key="1">
    <citation type="submission" date="2018-02" db="EMBL/GenBank/DDBJ databases">
        <title>The genomes of Aspergillus section Nigri reveals drivers in fungal speciation.</title>
        <authorList>
            <consortium name="DOE Joint Genome Institute"/>
            <person name="Vesth T.C."/>
            <person name="Nybo J."/>
            <person name="Theobald S."/>
            <person name="Brandl J."/>
            <person name="Frisvad J.C."/>
            <person name="Nielsen K.F."/>
            <person name="Lyhne E.K."/>
            <person name="Kogle M.E."/>
            <person name="Kuo A."/>
            <person name="Riley R."/>
            <person name="Clum A."/>
            <person name="Nolan M."/>
            <person name="Lipzen A."/>
            <person name="Salamov A."/>
            <person name="Henrissat B."/>
            <person name="Wiebenga A."/>
            <person name="De vries R.P."/>
            <person name="Grigoriev I.V."/>
            <person name="Mortensen U.H."/>
            <person name="Andersen M.R."/>
            <person name="Baker S.E."/>
        </authorList>
    </citation>
    <scope>NUCLEOTIDE SEQUENCE [LARGE SCALE GENOMIC DNA]</scope>
    <source>
        <strain evidence="6 7">CBS 707.79</strain>
    </source>
</reference>
<dbReference type="SUPFAM" id="SSF51905">
    <property type="entry name" value="FAD/NAD(P)-binding domain"/>
    <property type="match status" value="1"/>
</dbReference>
<evidence type="ECO:0000259" key="5">
    <source>
        <dbReference type="Pfam" id="PF01494"/>
    </source>
</evidence>
<keyword evidence="3" id="KW-0560">Oxidoreductase</keyword>
<evidence type="ECO:0000256" key="1">
    <source>
        <dbReference type="ARBA" id="ARBA00022630"/>
    </source>
</evidence>
<dbReference type="PRINTS" id="PR00420">
    <property type="entry name" value="RNGMNOXGNASE"/>
</dbReference>
<dbReference type="GO" id="GO:0071949">
    <property type="term" value="F:FAD binding"/>
    <property type="evidence" value="ECO:0007669"/>
    <property type="project" value="InterPro"/>
</dbReference>
<proteinExistence type="predicted"/>
<keyword evidence="2" id="KW-0274">FAD</keyword>
<gene>
    <name evidence="6" type="ORF">BO71DRAFT_72124</name>
</gene>
<dbReference type="EMBL" id="KZ825976">
    <property type="protein sequence ID" value="PYH90618.1"/>
    <property type="molecule type" value="Genomic_DNA"/>
</dbReference>
<dbReference type="VEuPathDB" id="FungiDB:BO71DRAFT_72124"/>
<dbReference type="OrthoDB" id="417877at2759"/>
<accession>A0A319DR83</accession>
<keyword evidence="4" id="KW-0812">Transmembrane</keyword>
<dbReference type="AlphaFoldDB" id="A0A319DR83"/>
<dbReference type="GO" id="GO:0044550">
    <property type="term" value="P:secondary metabolite biosynthetic process"/>
    <property type="evidence" value="ECO:0007669"/>
    <property type="project" value="TreeGrafter"/>
</dbReference>
<sequence length="456" mass="49672">MSTAKQPEADLEIAIIGAGVVGLALAIGLSHRNIKVKVYEQSHDFNGFGGGIGFSPNAVRCMNLLQPQLVEAQRKTATPSGDPKNPMDWMVYLDGYSHDATDSSIEEPELFRLYTGHRGFEGCVRAQFRDEMLKILPEGALELGKRVDQIEDHEDGDKVRLHFRDGTIAEADAVIGCDGIRSRTRAFLLGQDHPAVLPSYTHLYALRGLIPMERAIQALGQYKAQNRHIHLGPNAYVITIPVAQGSMLNCVAFVSDPNDWPATAKLTAPATPTEATESFADFGPAVRGIIDAVAHNSPTLDKWAIFDSHAHPAPTYARGRVCIAGDAAHAAAPHHGAGAGCGMEDGLALASLLAQVGNGPNKAAALRAALASYSSVRLERTHWLVESSRFLGDMLVWKNPSTGRDFEKCSRELYTRSHKIWDFDERGMLRELEEEYQRRLNGDGPVLQTLPEGVPV</sequence>
<dbReference type="PANTHER" id="PTHR46720">
    <property type="entry name" value="HYDROXYLASE, PUTATIVE (AFU_ORTHOLOGUE AFUA_3G01460)-RELATED"/>
    <property type="match status" value="1"/>
</dbReference>